<accession>A0A8S1BB85</accession>
<dbReference type="Proteomes" id="UP000494106">
    <property type="component" value="Unassembled WGS sequence"/>
</dbReference>
<dbReference type="AlphaFoldDB" id="A0A8S1BB85"/>
<evidence type="ECO:0000313" key="1">
    <source>
        <dbReference type="EMBL" id="CAB3260021.1"/>
    </source>
</evidence>
<reference evidence="1 2" key="1">
    <citation type="submission" date="2020-04" db="EMBL/GenBank/DDBJ databases">
        <authorList>
            <person name="Wallbank WR R."/>
            <person name="Pardo Diaz C."/>
            <person name="Kozak K."/>
            <person name="Martin S."/>
            <person name="Jiggins C."/>
            <person name="Moest M."/>
            <person name="Warren A I."/>
            <person name="Byers J.R.P. K."/>
            <person name="Montejo-Kovacevich G."/>
            <person name="Yen C E."/>
        </authorList>
    </citation>
    <scope>NUCLEOTIDE SEQUENCE [LARGE SCALE GENOMIC DNA]</scope>
</reference>
<dbReference type="EMBL" id="CADEBC010000669">
    <property type="protein sequence ID" value="CAB3260021.1"/>
    <property type="molecule type" value="Genomic_DNA"/>
</dbReference>
<proteinExistence type="predicted"/>
<organism evidence="1 2">
    <name type="scientific">Arctia plantaginis</name>
    <name type="common">Wood tiger moth</name>
    <name type="synonym">Phalaena plantaginis</name>
    <dbReference type="NCBI Taxonomy" id="874455"/>
    <lineage>
        <taxon>Eukaryota</taxon>
        <taxon>Metazoa</taxon>
        <taxon>Ecdysozoa</taxon>
        <taxon>Arthropoda</taxon>
        <taxon>Hexapoda</taxon>
        <taxon>Insecta</taxon>
        <taxon>Pterygota</taxon>
        <taxon>Neoptera</taxon>
        <taxon>Endopterygota</taxon>
        <taxon>Lepidoptera</taxon>
        <taxon>Glossata</taxon>
        <taxon>Ditrysia</taxon>
        <taxon>Noctuoidea</taxon>
        <taxon>Erebidae</taxon>
        <taxon>Arctiinae</taxon>
        <taxon>Arctia</taxon>
    </lineage>
</organism>
<name>A0A8S1BB85_ARCPL</name>
<comment type="caution">
    <text evidence="1">The sequence shown here is derived from an EMBL/GenBank/DDBJ whole genome shotgun (WGS) entry which is preliminary data.</text>
</comment>
<sequence>MNMEIDYSAVGLLTSVCEAKNGDDTISDDSHVTWNFYTREQIEFFSKLRPSMDDFIGLGIIPIALTQPKLFDK</sequence>
<gene>
    <name evidence="1" type="ORF">APLA_LOCUS17181</name>
</gene>
<protein>
    <submittedName>
        <fullName evidence="1">Uncharacterized protein</fullName>
    </submittedName>
</protein>
<evidence type="ECO:0000313" key="2">
    <source>
        <dbReference type="Proteomes" id="UP000494106"/>
    </source>
</evidence>
<keyword evidence="2" id="KW-1185">Reference proteome</keyword>